<dbReference type="PROSITE" id="PS00136">
    <property type="entry name" value="SUBTILASE_ASP"/>
    <property type="match status" value="1"/>
</dbReference>
<dbReference type="InterPro" id="IPR015500">
    <property type="entry name" value="Peptidase_S8_subtilisin-rel"/>
</dbReference>
<evidence type="ECO:0000256" key="7">
    <source>
        <dbReference type="ARBA" id="ARBA00022825"/>
    </source>
</evidence>
<dbReference type="InterPro" id="IPR046450">
    <property type="entry name" value="PA_dom_sf"/>
</dbReference>
<feature type="domain" description="Peptidase S8/S53" evidence="12">
    <location>
        <begin position="269"/>
        <end position="744"/>
    </location>
</feature>
<dbReference type="Pfam" id="PF06280">
    <property type="entry name" value="fn3_5"/>
    <property type="match status" value="1"/>
</dbReference>
<feature type="domain" description="C5a peptidase/Subtilisin-like protease SBT2-like Fn3-like" evidence="14">
    <location>
        <begin position="820"/>
        <end position="910"/>
    </location>
</feature>
<dbReference type="PANTHER" id="PTHR43806">
    <property type="entry name" value="PEPTIDASE S8"/>
    <property type="match status" value="1"/>
</dbReference>
<comment type="similarity">
    <text evidence="1 9 10">Belongs to the peptidase S8 family.</text>
</comment>
<dbReference type="Gene3D" id="2.60.40.10">
    <property type="entry name" value="Immunoglobulins"/>
    <property type="match status" value="1"/>
</dbReference>
<evidence type="ECO:0000256" key="4">
    <source>
        <dbReference type="ARBA" id="ARBA00022670"/>
    </source>
</evidence>
<proteinExistence type="inferred from homology"/>
<keyword evidence="6 9" id="KW-0378">Hydrolase</keyword>
<dbReference type="InterPro" id="IPR023828">
    <property type="entry name" value="Peptidase_S8_Ser-AS"/>
</dbReference>
<dbReference type="PROSITE" id="PS00138">
    <property type="entry name" value="SUBTILASE_SER"/>
    <property type="match status" value="1"/>
</dbReference>
<dbReference type="OrthoDB" id="9798386at2"/>
<evidence type="ECO:0000259" key="14">
    <source>
        <dbReference type="Pfam" id="PF06280"/>
    </source>
</evidence>
<protein>
    <submittedName>
        <fullName evidence="15">S8 family serine peptidase</fullName>
    </submittedName>
</protein>
<dbReference type="InterPro" id="IPR000209">
    <property type="entry name" value="Peptidase_S8/S53_dom"/>
</dbReference>
<dbReference type="InterPro" id="IPR023827">
    <property type="entry name" value="Peptidase_S8_Asp-AS"/>
</dbReference>
<dbReference type="InterPro" id="IPR010435">
    <property type="entry name" value="C5a/SBT2-like_Fn3"/>
</dbReference>
<keyword evidence="5 11" id="KW-0732">Signal</keyword>
<dbReference type="PROSITE" id="PS51892">
    <property type="entry name" value="SUBTILASE"/>
    <property type="match status" value="1"/>
</dbReference>
<keyword evidence="4 9" id="KW-0645">Protease</keyword>
<feature type="active site" description="Charge relay system" evidence="8 9">
    <location>
        <position position="354"/>
    </location>
</feature>
<feature type="signal peptide" evidence="11">
    <location>
        <begin position="1"/>
        <end position="26"/>
    </location>
</feature>
<keyword evidence="16" id="KW-1185">Reference proteome</keyword>
<evidence type="ECO:0000313" key="15">
    <source>
        <dbReference type="EMBL" id="QED46860.1"/>
    </source>
</evidence>
<evidence type="ECO:0000256" key="8">
    <source>
        <dbReference type="PIRSR" id="PIRSR615500-1"/>
    </source>
</evidence>
<keyword evidence="7 9" id="KW-0720">Serine protease</keyword>
<dbReference type="GO" id="GO:0006508">
    <property type="term" value="P:proteolysis"/>
    <property type="evidence" value="ECO:0007669"/>
    <property type="project" value="UniProtKB-KW"/>
</dbReference>
<name>A0A5B8Z1I1_CYTDA</name>
<dbReference type="InterPro" id="IPR003137">
    <property type="entry name" value="PA_domain"/>
</dbReference>
<dbReference type="PRINTS" id="PR00723">
    <property type="entry name" value="SUBTILISIN"/>
</dbReference>
<organism evidence="15 16">
    <name type="scientific">Cytobacillus dafuensis</name>
    <name type="common">Bacillus dafuensis</name>
    <dbReference type="NCBI Taxonomy" id="1742359"/>
    <lineage>
        <taxon>Bacteria</taxon>
        <taxon>Bacillati</taxon>
        <taxon>Bacillota</taxon>
        <taxon>Bacilli</taxon>
        <taxon>Bacillales</taxon>
        <taxon>Bacillaceae</taxon>
        <taxon>Cytobacillus</taxon>
    </lineage>
</organism>
<dbReference type="InterPro" id="IPR034213">
    <property type="entry name" value="S8_Vpr-like"/>
</dbReference>
<sequence length="1513" mass="160990">MVKKNSKKILSIILSMGMVVSGFVLTPQNTKTDTVLAKSVNQNTYENTSQDSTVSSNFDDGIGLNGYTPRDLGNVIPIDNSKLTFDKSRIDAVIKDESIQLSPDEIDYVNDLYESMNNPIGAQGFSDLSSTQMTDIIVQFDVLPTKIQKAYNKLHQKAVGNEEKLAASALSKFKSAIEKYGNEVKLGYDFHDIVNGVGMTVPANLINAIAELPGVYSVSPDFMVNTDPTDNGQDVGVYVTDDSTTSMGGMKESRSVLKTEELNHMGFDGTGVKVAVLDTGIDYNHPDLTGVYKGGHDYIGNPTVTVLPSGQLSMSNLNEDNDPMETTFQDWVNANANNGTPERNSGGETFYTSHGTHVAGTIAATGNNPSSIFDTLGIAPKADLYAYRVLGPYGSGPSAGIIKAIDQAVKDGMQVLNLSLGAPTDTAYDPMNIAVNNASIAGAIVCIAAGNNGLSPSGTRRAQSLGTPGTASLPITVAASNYGGGATKMYNAANVDNSATMAIKVTGSDMSNVFADNKITANNLNYVDGKGYQYTLVTGSGNTATSLDQLNALPDNSLAGQILVVKRGELTFTDIPPQAARLGAGAILIINKDTEEGFLPNNTISGEKLNSLPIFSITHQSGDSLASVYTTTVGQGNASYIDFGTLSLDDQPKTPASFSSIGPVSETAAIKPDITAPGVDIMSTQPAFLINPDHNATDYSNAYARMSGTSMATPHIAGIAALMRQNFPNAPVAEIKARLMNTANPTLINSGVTSAPTASVLEIGSGFVDPMRALVTDKDTIISVTDNVPSGQPGELITNQSLASLSFGTVLYSATGTVSTKKLPVTITNSGDNASRYTMSVTYNNDTNFSNSAAQNNVSFSMEQTSLTIQPGQSATFNTNMNIPKNCKTGRYEGYLNITGPSGNYVLPFMVYVTGVDASTLPFAIQNLWQVKPILTTSDPVKNGGIADSQHSGTAPFVMTYTGQIPGDKMSVYLLKKDSSTPSGYKIVGSYGDYLTSSLPAGDGRSATMFFAVQKNYYPIDESGNVANNSSIVPEGVYKLGLGLTVDGVKSVTAFGGGLVVDSTRPVLSFSTPLDFEFPSTTNVLSVKGNIYSHAAEVAQLNGVQNQYYAGSPVVSQRNNALMISKNNGLTYNYYLNCNANGDFVTQFSGFDGATTIKSVLASATDGYSGTYYKSTLPGYTYAETGNNRADGNITLRYTQSPALSSVSAKNGSVSATLAFNPRLVSPVAGDFKIEYSVNNGERKPIDTTFSYDSTNSTAHLDFTPIPSQPYDQDITVYLDYKGAEKSYTFHTKALTGTLVLDYYKFQDEYIEAGTFTTAGQKAFEIGNPFEYTKISAKEARTARGYRGNLIAPNSGKVLGTFVAKLDSDNKLSVTYKLYNGLKTTDSITFIYSPTQFTSKNYGQLIKDYKNSLQTQALGSATGTFTVNNVTSDTIYIFLKSNNAAGTASTIIPADPTKDVKLDLVNDITPTTFTFHYGDTVTQTVPVGTYYLEGYGDVTINVDSTTYIEFDNK</sequence>
<dbReference type="Pfam" id="PF00082">
    <property type="entry name" value="Peptidase_S8"/>
    <property type="match status" value="1"/>
</dbReference>
<dbReference type="Gene3D" id="3.40.50.200">
    <property type="entry name" value="Peptidase S8/S53 domain"/>
    <property type="match status" value="2"/>
</dbReference>
<evidence type="ECO:0000313" key="16">
    <source>
        <dbReference type="Proteomes" id="UP000321555"/>
    </source>
</evidence>
<evidence type="ECO:0000259" key="12">
    <source>
        <dbReference type="Pfam" id="PF00082"/>
    </source>
</evidence>
<evidence type="ECO:0000259" key="13">
    <source>
        <dbReference type="Pfam" id="PF02225"/>
    </source>
</evidence>
<dbReference type="KEGG" id="bda:FSZ17_05990"/>
<evidence type="ECO:0000256" key="3">
    <source>
        <dbReference type="ARBA" id="ARBA00022525"/>
    </source>
</evidence>
<evidence type="ECO:0000256" key="10">
    <source>
        <dbReference type="RuleBase" id="RU003355"/>
    </source>
</evidence>
<dbReference type="InterPro" id="IPR013783">
    <property type="entry name" value="Ig-like_fold"/>
</dbReference>
<dbReference type="STRING" id="1742359.GCA_001439625_04171"/>
<feature type="active site" description="Charge relay system" evidence="8 9">
    <location>
        <position position="710"/>
    </location>
</feature>
<dbReference type="SUPFAM" id="SSF52743">
    <property type="entry name" value="Subtilisin-like"/>
    <property type="match status" value="1"/>
</dbReference>
<dbReference type="GO" id="GO:0004252">
    <property type="term" value="F:serine-type endopeptidase activity"/>
    <property type="evidence" value="ECO:0007669"/>
    <property type="project" value="UniProtKB-UniRule"/>
</dbReference>
<keyword evidence="2" id="KW-0134">Cell wall</keyword>
<dbReference type="SUPFAM" id="SSF52025">
    <property type="entry name" value="PA domain"/>
    <property type="match status" value="1"/>
</dbReference>
<dbReference type="InterPro" id="IPR022398">
    <property type="entry name" value="Peptidase_S8_His-AS"/>
</dbReference>
<feature type="active site" description="Charge relay system" evidence="8 9">
    <location>
        <position position="278"/>
    </location>
</feature>
<accession>A0A5B8Z1I1</accession>
<reference evidence="16" key="1">
    <citation type="submission" date="2019-08" db="EMBL/GenBank/DDBJ databases">
        <authorList>
            <person name="Zheng X."/>
        </authorList>
    </citation>
    <scope>NUCLEOTIDE SEQUENCE [LARGE SCALE GENOMIC DNA]</scope>
    <source>
        <strain evidence="16">FJAT-25496</strain>
    </source>
</reference>
<feature type="domain" description="PA" evidence="13">
    <location>
        <begin position="534"/>
        <end position="625"/>
    </location>
</feature>
<dbReference type="InterPro" id="IPR050131">
    <property type="entry name" value="Peptidase_S8_subtilisin-like"/>
</dbReference>
<evidence type="ECO:0000256" key="5">
    <source>
        <dbReference type="ARBA" id="ARBA00022729"/>
    </source>
</evidence>
<dbReference type="PROSITE" id="PS00137">
    <property type="entry name" value="SUBTILASE_HIS"/>
    <property type="match status" value="1"/>
</dbReference>
<dbReference type="Proteomes" id="UP000321555">
    <property type="component" value="Chromosome"/>
</dbReference>
<dbReference type="GO" id="GO:0016020">
    <property type="term" value="C:membrane"/>
    <property type="evidence" value="ECO:0007669"/>
    <property type="project" value="InterPro"/>
</dbReference>
<evidence type="ECO:0000256" key="11">
    <source>
        <dbReference type="SAM" id="SignalP"/>
    </source>
</evidence>
<evidence type="ECO:0000256" key="2">
    <source>
        <dbReference type="ARBA" id="ARBA00022512"/>
    </source>
</evidence>
<dbReference type="EMBL" id="CP042593">
    <property type="protein sequence ID" value="QED46860.1"/>
    <property type="molecule type" value="Genomic_DNA"/>
</dbReference>
<dbReference type="PANTHER" id="PTHR43806:SF65">
    <property type="entry name" value="SERINE PROTEASE APRX"/>
    <property type="match status" value="1"/>
</dbReference>
<dbReference type="Pfam" id="PF02225">
    <property type="entry name" value="PA"/>
    <property type="match status" value="1"/>
</dbReference>
<dbReference type="InterPro" id="IPR036852">
    <property type="entry name" value="Peptidase_S8/S53_dom_sf"/>
</dbReference>
<evidence type="ECO:0000256" key="1">
    <source>
        <dbReference type="ARBA" id="ARBA00011073"/>
    </source>
</evidence>
<feature type="chain" id="PRO_5039060352" evidence="11">
    <location>
        <begin position="27"/>
        <end position="1513"/>
    </location>
</feature>
<evidence type="ECO:0000256" key="9">
    <source>
        <dbReference type="PROSITE-ProRule" id="PRU01240"/>
    </source>
</evidence>
<dbReference type="CDD" id="cd00538">
    <property type="entry name" value="PA"/>
    <property type="match status" value="1"/>
</dbReference>
<dbReference type="CDD" id="cd07474">
    <property type="entry name" value="Peptidases_S8_subtilisin_Vpr-like"/>
    <property type="match status" value="1"/>
</dbReference>
<keyword evidence="3" id="KW-0964">Secreted</keyword>
<gene>
    <name evidence="15" type="ORF">FSZ17_05990</name>
</gene>
<evidence type="ECO:0000256" key="6">
    <source>
        <dbReference type="ARBA" id="ARBA00022801"/>
    </source>
</evidence>